<feature type="signal peptide" evidence="2">
    <location>
        <begin position="1"/>
        <end position="19"/>
    </location>
</feature>
<accession>A0ABP3Y5I7</accession>
<gene>
    <name evidence="4" type="ORF">GCM10009118_31860</name>
</gene>
<feature type="domain" description="Secretion system C-terminal sorting" evidence="3">
    <location>
        <begin position="352"/>
        <end position="419"/>
    </location>
</feature>
<dbReference type="EMBL" id="BAAAFH010000022">
    <property type="protein sequence ID" value="GAA0876776.1"/>
    <property type="molecule type" value="Genomic_DNA"/>
</dbReference>
<dbReference type="Proteomes" id="UP001501126">
    <property type="component" value="Unassembled WGS sequence"/>
</dbReference>
<keyword evidence="1 2" id="KW-0732">Signal</keyword>
<feature type="chain" id="PRO_5046452992" description="Secretion system C-terminal sorting domain-containing protein" evidence="2">
    <location>
        <begin position="20"/>
        <end position="422"/>
    </location>
</feature>
<comment type="caution">
    <text evidence="4">The sequence shown here is derived from an EMBL/GenBank/DDBJ whole genome shotgun (WGS) entry which is preliminary data.</text>
</comment>
<evidence type="ECO:0000259" key="3">
    <source>
        <dbReference type="Pfam" id="PF18962"/>
    </source>
</evidence>
<sequence>MKKIYFLAASLLMSAGVFAQTNFGFESWTNGNPDGWTTLNVVTTIGDVTDGANPVIPAAEETTGATEGSSFLKATSFNLANSSNTQQAPNGDYGSVVFQSFPSTDKYEDFSFDVTYDIQTSDTAILYVEAVDANDDVVGQGFIRVGGSESNFTTVTVPMSYTGDVASYFIAISSSEKELFSNFPSTTAPGSWIGVDNIQLGNVLLEAPNVSNVVASDISNNGDGTDLQVTFDVPADESNITAYYAVVFETGVASPGMAADPAALMTNANITTEITPNGSNQTVNFTASDIYLTIVGNSFVPNPIVEDVSFTVYIYTEGANGHVGVFASSNEITLTSPGTGGINDNVISVTAYPNPAADMLTVSMSENASSVSVISMDGKVVATQDVNGTEATINVSSLNSGVYFYEVATEKGNIVRKSFVKK</sequence>
<organism evidence="4 5">
    <name type="scientific">Wandonia haliotis</name>
    <dbReference type="NCBI Taxonomy" id="574963"/>
    <lineage>
        <taxon>Bacteria</taxon>
        <taxon>Pseudomonadati</taxon>
        <taxon>Bacteroidota</taxon>
        <taxon>Flavobacteriia</taxon>
        <taxon>Flavobacteriales</taxon>
        <taxon>Crocinitomicaceae</taxon>
        <taxon>Wandonia</taxon>
    </lineage>
</organism>
<evidence type="ECO:0000313" key="4">
    <source>
        <dbReference type="EMBL" id="GAA0876776.1"/>
    </source>
</evidence>
<dbReference type="NCBIfam" id="TIGR04183">
    <property type="entry name" value="Por_Secre_tail"/>
    <property type="match status" value="1"/>
</dbReference>
<dbReference type="InterPro" id="IPR026444">
    <property type="entry name" value="Secre_tail"/>
</dbReference>
<keyword evidence="5" id="KW-1185">Reference proteome</keyword>
<dbReference type="RefSeq" id="WP_343790317.1">
    <property type="nucleotide sequence ID" value="NZ_BAAAFH010000022.1"/>
</dbReference>
<dbReference type="Pfam" id="PF18962">
    <property type="entry name" value="Por_Secre_tail"/>
    <property type="match status" value="1"/>
</dbReference>
<evidence type="ECO:0000256" key="2">
    <source>
        <dbReference type="SAM" id="SignalP"/>
    </source>
</evidence>
<reference evidence="5" key="1">
    <citation type="journal article" date="2019" name="Int. J. Syst. Evol. Microbiol.">
        <title>The Global Catalogue of Microorganisms (GCM) 10K type strain sequencing project: providing services to taxonomists for standard genome sequencing and annotation.</title>
        <authorList>
            <consortium name="The Broad Institute Genomics Platform"/>
            <consortium name="The Broad Institute Genome Sequencing Center for Infectious Disease"/>
            <person name="Wu L."/>
            <person name="Ma J."/>
        </authorList>
    </citation>
    <scope>NUCLEOTIDE SEQUENCE [LARGE SCALE GENOMIC DNA]</scope>
    <source>
        <strain evidence="5">JCM 16083</strain>
    </source>
</reference>
<protein>
    <recommendedName>
        <fullName evidence="3">Secretion system C-terminal sorting domain-containing protein</fullName>
    </recommendedName>
</protein>
<name>A0ABP3Y5I7_9FLAO</name>
<evidence type="ECO:0000256" key="1">
    <source>
        <dbReference type="ARBA" id="ARBA00022729"/>
    </source>
</evidence>
<evidence type="ECO:0000313" key="5">
    <source>
        <dbReference type="Proteomes" id="UP001501126"/>
    </source>
</evidence>
<proteinExistence type="predicted"/>